<dbReference type="Proteomes" id="UP000053675">
    <property type="component" value="Unassembled WGS sequence"/>
</dbReference>
<protein>
    <submittedName>
        <fullName evidence="2">Lysis protein</fullName>
    </submittedName>
</protein>
<evidence type="ECO:0000313" key="3">
    <source>
        <dbReference type="Proteomes" id="UP000053675"/>
    </source>
</evidence>
<comment type="caution">
    <text evidence="2">The sequence shown here is derived from an EMBL/GenBank/DDBJ whole genome shotgun (WGS) entry which is preliminary data.</text>
</comment>
<dbReference type="InterPro" id="IPR036505">
    <property type="entry name" value="Amidase/PGRP_sf"/>
</dbReference>
<dbReference type="Gene3D" id="3.40.80.10">
    <property type="entry name" value="Peptidoglycan recognition protein-like"/>
    <property type="match status" value="1"/>
</dbReference>
<dbReference type="PATRIC" id="fig|472175.3.peg.3281"/>
<dbReference type="Pfam" id="PF01510">
    <property type="entry name" value="Amidase_2"/>
    <property type="match status" value="1"/>
</dbReference>
<dbReference type="RefSeq" id="WP_036486653.1">
    <property type="nucleotide sequence ID" value="NZ_JMQM01000003.1"/>
</dbReference>
<feature type="domain" description="N-acetylmuramoyl-L-alanine amidase" evidence="1">
    <location>
        <begin position="12"/>
        <end position="132"/>
    </location>
</feature>
<dbReference type="eggNOG" id="COG3023">
    <property type="taxonomic scope" value="Bacteria"/>
</dbReference>
<dbReference type="STRING" id="472175.EL18_03284"/>
<dbReference type="SUPFAM" id="SSF55846">
    <property type="entry name" value="N-acetylmuramoyl-L-alanine amidase-like"/>
    <property type="match status" value="1"/>
</dbReference>
<dbReference type="OrthoDB" id="9798982at2"/>
<dbReference type="AlphaFoldDB" id="A0A084U538"/>
<keyword evidence="3" id="KW-1185">Reference proteome</keyword>
<dbReference type="GO" id="GO:0008745">
    <property type="term" value="F:N-acetylmuramoyl-L-alanine amidase activity"/>
    <property type="evidence" value="ECO:0007669"/>
    <property type="project" value="InterPro"/>
</dbReference>
<dbReference type="GO" id="GO:0009253">
    <property type="term" value="P:peptidoglycan catabolic process"/>
    <property type="evidence" value="ECO:0007669"/>
    <property type="project" value="InterPro"/>
</dbReference>
<dbReference type="CDD" id="cd06583">
    <property type="entry name" value="PGRP"/>
    <property type="match status" value="1"/>
</dbReference>
<dbReference type="InterPro" id="IPR002502">
    <property type="entry name" value="Amidase_domain"/>
</dbReference>
<gene>
    <name evidence="2" type="ORF">EL18_03284</name>
</gene>
<reference evidence="2 3" key="1">
    <citation type="submission" date="2014-05" db="EMBL/GenBank/DDBJ databases">
        <title>Draft Genome Sequence of Nitratireductor basaltis Strain UMTGB225, A Marine Bacterium Isolated from Green Barrel Tunicate.</title>
        <authorList>
            <person name="Gan H.Y."/>
        </authorList>
    </citation>
    <scope>NUCLEOTIDE SEQUENCE [LARGE SCALE GENOMIC DNA]</scope>
    <source>
        <strain evidence="2 3">UMTGB225</strain>
    </source>
</reference>
<proteinExistence type="predicted"/>
<evidence type="ECO:0000259" key="1">
    <source>
        <dbReference type="Pfam" id="PF01510"/>
    </source>
</evidence>
<name>A0A084U538_9HYPH</name>
<evidence type="ECO:0000313" key="2">
    <source>
        <dbReference type="EMBL" id="KFB08074.1"/>
    </source>
</evidence>
<sequence>MTIPPDWMPDVPMERIICHWTGGTHHACEADCRCYHILIEGDGKLVRGKAPIERNSGKAKKGYAAHTRSCNSGSIGVALCGMKGARQQPFRSGRYPLKPAQWTKLVQVCAELSKRYRIAVSPQTLLTHAEVQDNLGIAQKAKWDISRLPFDKSVKGAGACGDRLRGEVQALLDRGGVLVDPVSRDSSIALYARKLGEAIGKALAAGLKTALREIMKRIS</sequence>
<organism evidence="2 3">
    <name type="scientific">Nitratireductor basaltis</name>
    <dbReference type="NCBI Taxonomy" id="472175"/>
    <lineage>
        <taxon>Bacteria</taxon>
        <taxon>Pseudomonadati</taxon>
        <taxon>Pseudomonadota</taxon>
        <taxon>Alphaproteobacteria</taxon>
        <taxon>Hyphomicrobiales</taxon>
        <taxon>Phyllobacteriaceae</taxon>
        <taxon>Nitratireductor</taxon>
    </lineage>
</organism>
<accession>A0A084U538</accession>
<dbReference type="EMBL" id="JMQM01000003">
    <property type="protein sequence ID" value="KFB08074.1"/>
    <property type="molecule type" value="Genomic_DNA"/>
</dbReference>